<evidence type="ECO:0000256" key="4">
    <source>
        <dbReference type="ARBA" id="ARBA00023136"/>
    </source>
</evidence>
<dbReference type="AlphaFoldDB" id="V7I0J1"/>
<evidence type="ECO:0000256" key="3">
    <source>
        <dbReference type="ARBA" id="ARBA00022989"/>
    </source>
</evidence>
<evidence type="ECO:0000313" key="7">
    <source>
        <dbReference type="EMBL" id="ETA79398.1"/>
    </source>
</evidence>
<evidence type="ECO:0000256" key="6">
    <source>
        <dbReference type="SAM" id="Phobius"/>
    </source>
</evidence>
<dbReference type="GO" id="GO:0006508">
    <property type="term" value="P:proteolysis"/>
    <property type="evidence" value="ECO:0007669"/>
    <property type="project" value="UniProtKB-KW"/>
</dbReference>
<feature type="transmembrane region" description="Helical" evidence="6">
    <location>
        <begin position="21"/>
        <end position="43"/>
    </location>
</feature>
<evidence type="ECO:0000256" key="2">
    <source>
        <dbReference type="ARBA" id="ARBA00022692"/>
    </source>
</evidence>
<keyword evidence="3 6" id="KW-1133">Transmembrane helix</keyword>
<gene>
    <name evidence="7" type="ORF">T472_0217115</name>
</gene>
<dbReference type="GO" id="GO:0016020">
    <property type="term" value="C:membrane"/>
    <property type="evidence" value="ECO:0007669"/>
    <property type="project" value="UniProtKB-SubCell"/>
</dbReference>
<evidence type="ECO:0000313" key="8">
    <source>
        <dbReference type="Proteomes" id="UP000017747"/>
    </source>
</evidence>
<dbReference type="Pfam" id="PF04228">
    <property type="entry name" value="Zn_peptidase"/>
    <property type="match status" value="1"/>
</dbReference>
<keyword evidence="7" id="KW-0482">Metalloprotease</keyword>
<reference evidence="7 8" key="1">
    <citation type="journal article" date="2014" name="Genome Announc.">
        <title>Genome Sequence of Youngiibacter fragilis, the Type Strain of the Genus Youngiibacter.</title>
        <authorList>
            <person name="Wawrik C.B."/>
            <person name="Callaghan A.V."/>
            <person name="Stamps B.W."/>
            <person name="Wawrik B."/>
        </authorList>
    </citation>
    <scope>NUCLEOTIDE SEQUENCE [LARGE SCALE GENOMIC DNA]</scope>
    <source>
        <strain evidence="7 8">232.1</strain>
    </source>
</reference>
<keyword evidence="4 6" id="KW-0472">Membrane</keyword>
<dbReference type="PATRIC" id="fig|994573.3.peg.3242"/>
<dbReference type="PANTHER" id="PTHR30168:SF0">
    <property type="entry name" value="INNER MEMBRANE PROTEIN"/>
    <property type="match status" value="1"/>
</dbReference>
<feature type="region of interest" description="Disordered" evidence="5">
    <location>
        <begin position="1"/>
        <end position="22"/>
    </location>
</feature>
<organism evidence="7 8">
    <name type="scientific">Youngiibacter fragilis 232.1</name>
    <dbReference type="NCBI Taxonomy" id="994573"/>
    <lineage>
        <taxon>Bacteria</taxon>
        <taxon>Bacillati</taxon>
        <taxon>Bacillota</taxon>
        <taxon>Clostridia</taxon>
        <taxon>Eubacteriales</taxon>
        <taxon>Clostridiaceae</taxon>
        <taxon>Youngiibacter</taxon>
    </lineage>
</organism>
<dbReference type="GO" id="GO:0008237">
    <property type="term" value="F:metallopeptidase activity"/>
    <property type="evidence" value="ECO:0007669"/>
    <property type="project" value="UniProtKB-KW"/>
</dbReference>
<dbReference type="EMBL" id="AXUN02000215">
    <property type="protein sequence ID" value="ETA79398.1"/>
    <property type="molecule type" value="Genomic_DNA"/>
</dbReference>
<evidence type="ECO:0000256" key="1">
    <source>
        <dbReference type="ARBA" id="ARBA00004167"/>
    </source>
</evidence>
<evidence type="ECO:0000256" key="5">
    <source>
        <dbReference type="SAM" id="MobiDB-lite"/>
    </source>
</evidence>
<keyword evidence="8" id="KW-1185">Reference proteome</keyword>
<protein>
    <submittedName>
        <fullName evidence="7">Metalloprotease</fullName>
    </submittedName>
</protein>
<dbReference type="STRING" id="994573.T472_0217115"/>
<dbReference type="PANTHER" id="PTHR30168">
    <property type="entry name" value="PUTATIVE MEMBRANE PROTEIN YPFJ"/>
    <property type="match status" value="1"/>
</dbReference>
<sequence length="281" mass="30612">MKWRDRSGSGNVRRSSGGGSGGRVAAGGGIGIILLLIITLLGGGDLGSLFQNSAVDPGTNQSVEWTAEEEDMADFFSVILKDTEVVWGDVFKASGRQYVEPKMVIYSGSIQSACGVAGGSSGPFYCPTDQTIYMDLTFYKELRTKYKAPGDFAMAYVIAHEVGHHIQNLTGILDEMERIRQQVSKTEYNEYSVRLELQADYLAGVWANHVQGKGYLEEGDIEEALTAANAIGDDTLQKQSMGYTVPDSFTHGTSEQRVNWFYKGYKLGDLSGSDTFGTDDL</sequence>
<accession>V7I0J1</accession>
<dbReference type="eggNOG" id="COG2321">
    <property type="taxonomic scope" value="Bacteria"/>
</dbReference>
<dbReference type="OrthoDB" id="9774900at2"/>
<keyword evidence="2 6" id="KW-0812">Transmembrane</keyword>
<dbReference type="InterPro" id="IPR007343">
    <property type="entry name" value="Uncharacterised_pept_Zn_put"/>
</dbReference>
<dbReference type="RefSeq" id="WP_023385398.1">
    <property type="nucleotide sequence ID" value="NZ_AXUN02000215.1"/>
</dbReference>
<keyword evidence="7" id="KW-0645">Protease</keyword>
<dbReference type="Proteomes" id="UP000017747">
    <property type="component" value="Unassembled WGS sequence"/>
</dbReference>
<proteinExistence type="predicted"/>
<comment type="subcellular location">
    <subcellularLocation>
        <location evidence="1">Membrane</location>
        <topology evidence="1">Single-pass membrane protein</topology>
    </subcellularLocation>
</comment>
<comment type="caution">
    <text evidence="7">The sequence shown here is derived from an EMBL/GenBank/DDBJ whole genome shotgun (WGS) entry which is preliminary data.</text>
</comment>
<name>V7I0J1_9CLOT</name>
<keyword evidence="7" id="KW-0378">Hydrolase</keyword>